<dbReference type="PANTHER" id="PTHR40077:SF2">
    <property type="entry name" value="MEMBRANE PROTEIN"/>
    <property type="match status" value="1"/>
</dbReference>
<comment type="caution">
    <text evidence="8">The sequence shown here is derived from an EMBL/GenBank/DDBJ whole genome shotgun (WGS) entry which is preliminary data.</text>
</comment>
<dbReference type="PANTHER" id="PTHR40077">
    <property type="entry name" value="MEMBRANE PROTEIN-RELATED"/>
    <property type="match status" value="1"/>
</dbReference>
<keyword evidence="3 6" id="KW-0812">Transmembrane</keyword>
<dbReference type="AlphaFoldDB" id="A0A010ZU73"/>
<sequence length="113" mass="12347">MNPGVKAALTRFRIAAYVVGVGLLVLVLVAMPLKYFGDTPEVSSIVSPIHGFLYMVYLGVTLDLAMRLRWPALKIIGVMLAGTIPFLSFVIERRVHRQAVARLEPRDGVPASA</sequence>
<keyword evidence="4 6" id="KW-1133">Transmembrane helix</keyword>
<evidence type="ECO:0000256" key="4">
    <source>
        <dbReference type="ARBA" id="ARBA00022989"/>
    </source>
</evidence>
<proteinExistence type="predicted"/>
<evidence type="ECO:0000256" key="3">
    <source>
        <dbReference type="ARBA" id="ARBA00022692"/>
    </source>
</evidence>
<dbReference type="GO" id="GO:0005886">
    <property type="term" value="C:plasma membrane"/>
    <property type="evidence" value="ECO:0007669"/>
    <property type="project" value="UniProtKB-SubCell"/>
</dbReference>
<evidence type="ECO:0000313" key="9">
    <source>
        <dbReference type="Proteomes" id="UP000021053"/>
    </source>
</evidence>
<keyword evidence="9" id="KW-1185">Reference proteome</keyword>
<dbReference type="PATRIC" id="fig|927661.3.peg.1799"/>
<evidence type="ECO:0000256" key="1">
    <source>
        <dbReference type="ARBA" id="ARBA00004651"/>
    </source>
</evidence>
<dbReference type="InterPro" id="IPR023845">
    <property type="entry name" value="DUF3817_TM"/>
</dbReference>
<evidence type="ECO:0000313" key="8">
    <source>
        <dbReference type="EMBL" id="EXG80742.1"/>
    </source>
</evidence>
<reference evidence="8 9" key="1">
    <citation type="submission" date="2013-07" db="EMBL/GenBank/DDBJ databases">
        <authorList>
            <consortium name="DOE Joint Genome Institute"/>
            <person name="Eisen J."/>
            <person name="Huntemann M."/>
            <person name="Han J."/>
            <person name="Chen A."/>
            <person name="Kyrpides N."/>
            <person name="Mavromatis K."/>
            <person name="Markowitz V."/>
            <person name="Palaniappan K."/>
            <person name="Ivanova N."/>
            <person name="Schaumberg A."/>
            <person name="Pati A."/>
            <person name="Liolios K."/>
            <person name="Nordberg H.P."/>
            <person name="Cantor M.N."/>
            <person name="Hua S.X."/>
            <person name="Woyke T."/>
        </authorList>
    </citation>
    <scope>NUCLEOTIDE SEQUENCE [LARGE SCALE GENOMIC DNA]</scope>
    <source>
        <strain evidence="8 9">DSM 44712</strain>
    </source>
</reference>
<dbReference type="EMBL" id="JFBT01000001">
    <property type="protein sequence ID" value="EXG80742.1"/>
    <property type="molecule type" value="Genomic_DNA"/>
</dbReference>
<evidence type="ECO:0000256" key="6">
    <source>
        <dbReference type="SAM" id="Phobius"/>
    </source>
</evidence>
<dbReference type="RefSeq" id="WP_211247350.1">
    <property type="nucleotide sequence ID" value="NZ_KK073874.1"/>
</dbReference>
<feature type="domain" description="DUF3817" evidence="7">
    <location>
        <begin position="9"/>
        <end position="97"/>
    </location>
</feature>
<gene>
    <name evidence="8" type="ORF">CryarDRAFT_1830</name>
</gene>
<dbReference type="HOGENOM" id="CLU_120964_1_3_11"/>
<evidence type="ECO:0000259" key="7">
    <source>
        <dbReference type="Pfam" id="PF12823"/>
    </source>
</evidence>
<dbReference type="NCBIfam" id="TIGR03954">
    <property type="entry name" value="integ_memb_HG"/>
    <property type="match status" value="1"/>
</dbReference>
<protein>
    <submittedName>
        <fullName evidence="8">Integral membrane protein</fullName>
    </submittedName>
</protein>
<evidence type="ECO:0000256" key="5">
    <source>
        <dbReference type="ARBA" id="ARBA00023136"/>
    </source>
</evidence>
<dbReference type="Pfam" id="PF12823">
    <property type="entry name" value="DUF3817"/>
    <property type="match status" value="1"/>
</dbReference>
<feature type="transmembrane region" description="Helical" evidence="6">
    <location>
        <begin position="72"/>
        <end position="91"/>
    </location>
</feature>
<organism evidence="8 9">
    <name type="scientific">Cryptosporangium arvum DSM 44712</name>
    <dbReference type="NCBI Taxonomy" id="927661"/>
    <lineage>
        <taxon>Bacteria</taxon>
        <taxon>Bacillati</taxon>
        <taxon>Actinomycetota</taxon>
        <taxon>Actinomycetes</taxon>
        <taxon>Cryptosporangiales</taxon>
        <taxon>Cryptosporangiaceae</taxon>
        <taxon>Cryptosporangium</taxon>
    </lineage>
</organism>
<comment type="subcellular location">
    <subcellularLocation>
        <location evidence="1">Cell membrane</location>
        <topology evidence="1">Multi-pass membrane protein</topology>
    </subcellularLocation>
</comment>
<accession>A0A010ZU73</accession>
<feature type="transmembrane region" description="Helical" evidence="6">
    <location>
        <begin position="12"/>
        <end position="33"/>
    </location>
</feature>
<evidence type="ECO:0000256" key="2">
    <source>
        <dbReference type="ARBA" id="ARBA00022475"/>
    </source>
</evidence>
<name>A0A010ZU73_9ACTN</name>
<keyword evidence="2" id="KW-1003">Cell membrane</keyword>
<feature type="transmembrane region" description="Helical" evidence="6">
    <location>
        <begin position="45"/>
        <end position="65"/>
    </location>
</feature>
<dbReference type="Proteomes" id="UP000021053">
    <property type="component" value="Unassembled WGS sequence"/>
</dbReference>
<keyword evidence="5 6" id="KW-0472">Membrane</keyword>